<protein>
    <recommendedName>
        <fullName evidence="6">Large ribosomal subunit protein uL29m</fullName>
    </recommendedName>
</protein>
<evidence type="ECO:0000313" key="8">
    <source>
        <dbReference type="Proteomes" id="UP000792457"/>
    </source>
</evidence>
<dbReference type="OrthoDB" id="270763at2759"/>
<dbReference type="Proteomes" id="UP000792457">
    <property type="component" value="Unassembled WGS sequence"/>
</dbReference>
<keyword evidence="8" id="KW-1185">Reference proteome</keyword>
<proteinExistence type="inferred from homology"/>
<dbReference type="GO" id="GO:0032543">
    <property type="term" value="P:mitochondrial translation"/>
    <property type="evidence" value="ECO:0007669"/>
    <property type="project" value="TreeGrafter"/>
</dbReference>
<name>A0A8K0JXS2_LADFU</name>
<sequence>MMSFMRSIRNFYNRSSSIFPAINLVGSLTFERPLFLCLTRSFSIAAEEPKKVSSEEVNKRLMAFFDDTKNWGVNEVKVGRSWKRDELRLKSNSDLHKLWYVLLKEKNMLLTMEHASKEEMRLFPNPERIDKVEESMANLEEVVRERNRAYYLLETGEDGERPSRLVISPLGIRYCYRMKEYAIPKHRNMKWWRRLSVGHGSSVYLNRFLKLYREKLYLDKKRMRTRNLNHVQHLMKRYPDLDLEAIREQYPDVDIEKAKEGKRARGHHYRNN</sequence>
<evidence type="ECO:0000256" key="5">
    <source>
        <dbReference type="ARBA" id="ARBA00023274"/>
    </source>
</evidence>
<dbReference type="Pfam" id="PF06984">
    <property type="entry name" value="MRP-L47"/>
    <property type="match status" value="1"/>
</dbReference>
<keyword evidence="4" id="KW-0496">Mitochondrion</keyword>
<keyword evidence="3" id="KW-0689">Ribosomal protein</keyword>
<evidence type="ECO:0000256" key="1">
    <source>
        <dbReference type="ARBA" id="ARBA00004173"/>
    </source>
</evidence>
<dbReference type="InterPro" id="IPR038340">
    <property type="entry name" value="MRP-L47_sf"/>
</dbReference>
<dbReference type="AlphaFoldDB" id="A0A8K0JXS2"/>
<comment type="caution">
    <text evidence="7">The sequence shown here is derived from an EMBL/GenBank/DDBJ whole genome shotgun (WGS) entry which is preliminary data.</text>
</comment>
<reference evidence="7" key="2">
    <citation type="submission" date="2017-10" db="EMBL/GenBank/DDBJ databases">
        <title>Ladona fulva Genome sequencing and assembly.</title>
        <authorList>
            <person name="Murali S."/>
            <person name="Richards S."/>
            <person name="Bandaranaike D."/>
            <person name="Bellair M."/>
            <person name="Blankenburg K."/>
            <person name="Chao H."/>
            <person name="Dinh H."/>
            <person name="Doddapaneni H."/>
            <person name="Dugan-Rocha S."/>
            <person name="Elkadiri S."/>
            <person name="Gnanaolivu R."/>
            <person name="Hernandez B."/>
            <person name="Skinner E."/>
            <person name="Javaid M."/>
            <person name="Lee S."/>
            <person name="Li M."/>
            <person name="Ming W."/>
            <person name="Munidasa M."/>
            <person name="Muniz J."/>
            <person name="Nguyen L."/>
            <person name="Hughes D."/>
            <person name="Osuji N."/>
            <person name="Pu L.-L."/>
            <person name="Puazo M."/>
            <person name="Qu C."/>
            <person name="Quiroz J."/>
            <person name="Raj R."/>
            <person name="Weissenberger G."/>
            <person name="Xin Y."/>
            <person name="Zou X."/>
            <person name="Han Y."/>
            <person name="Worley K."/>
            <person name="Muzny D."/>
            <person name="Gibbs R."/>
        </authorList>
    </citation>
    <scope>NUCLEOTIDE SEQUENCE</scope>
    <source>
        <strain evidence="7">Sampled in the wild</strain>
    </source>
</reference>
<evidence type="ECO:0000256" key="2">
    <source>
        <dbReference type="ARBA" id="ARBA00009254"/>
    </source>
</evidence>
<dbReference type="EMBL" id="KZ308201">
    <property type="protein sequence ID" value="KAG8224582.1"/>
    <property type="molecule type" value="Genomic_DNA"/>
</dbReference>
<dbReference type="PANTHER" id="PTHR21183">
    <property type="entry name" value="RIBOSOMAL PROTEIN L47, MITOCHONDRIAL-RELATED"/>
    <property type="match status" value="1"/>
</dbReference>
<organism evidence="7 8">
    <name type="scientific">Ladona fulva</name>
    <name type="common">Scarce chaser dragonfly</name>
    <name type="synonym">Libellula fulva</name>
    <dbReference type="NCBI Taxonomy" id="123851"/>
    <lineage>
        <taxon>Eukaryota</taxon>
        <taxon>Metazoa</taxon>
        <taxon>Ecdysozoa</taxon>
        <taxon>Arthropoda</taxon>
        <taxon>Hexapoda</taxon>
        <taxon>Insecta</taxon>
        <taxon>Pterygota</taxon>
        <taxon>Palaeoptera</taxon>
        <taxon>Odonata</taxon>
        <taxon>Epiprocta</taxon>
        <taxon>Anisoptera</taxon>
        <taxon>Libelluloidea</taxon>
        <taxon>Libellulidae</taxon>
        <taxon>Ladona</taxon>
    </lineage>
</organism>
<gene>
    <name evidence="7" type="ORF">J437_LFUL003101</name>
</gene>
<comment type="similarity">
    <text evidence="2">Belongs to the universal ribosomal protein uL29 family.</text>
</comment>
<evidence type="ECO:0000256" key="3">
    <source>
        <dbReference type="ARBA" id="ARBA00022980"/>
    </source>
</evidence>
<dbReference type="InterPro" id="IPR010729">
    <property type="entry name" value="Ribosomal_uL29_mit"/>
</dbReference>
<dbReference type="GO" id="GO:0003735">
    <property type="term" value="F:structural constituent of ribosome"/>
    <property type="evidence" value="ECO:0007669"/>
    <property type="project" value="InterPro"/>
</dbReference>
<evidence type="ECO:0000313" key="7">
    <source>
        <dbReference type="EMBL" id="KAG8224582.1"/>
    </source>
</evidence>
<evidence type="ECO:0000256" key="4">
    <source>
        <dbReference type="ARBA" id="ARBA00023128"/>
    </source>
</evidence>
<accession>A0A8K0JXS2</accession>
<dbReference type="PANTHER" id="PTHR21183:SF18">
    <property type="entry name" value="LARGE RIBOSOMAL SUBUNIT PROTEIN UL29M"/>
    <property type="match status" value="1"/>
</dbReference>
<dbReference type="GO" id="GO:0005762">
    <property type="term" value="C:mitochondrial large ribosomal subunit"/>
    <property type="evidence" value="ECO:0007669"/>
    <property type="project" value="TreeGrafter"/>
</dbReference>
<dbReference type="Gene3D" id="6.10.330.20">
    <property type="match status" value="1"/>
</dbReference>
<evidence type="ECO:0000256" key="6">
    <source>
        <dbReference type="ARBA" id="ARBA00035289"/>
    </source>
</evidence>
<keyword evidence="5" id="KW-0687">Ribonucleoprotein</keyword>
<comment type="subcellular location">
    <subcellularLocation>
        <location evidence="1">Mitochondrion</location>
    </subcellularLocation>
</comment>
<reference evidence="7" key="1">
    <citation type="submission" date="2013-04" db="EMBL/GenBank/DDBJ databases">
        <authorList>
            <person name="Qu J."/>
            <person name="Murali S.C."/>
            <person name="Bandaranaike D."/>
            <person name="Bellair M."/>
            <person name="Blankenburg K."/>
            <person name="Chao H."/>
            <person name="Dinh H."/>
            <person name="Doddapaneni H."/>
            <person name="Downs B."/>
            <person name="Dugan-Rocha S."/>
            <person name="Elkadiri S."/>
            <person name="Gnanaolivu R.D."/>
            <person name="Hernandez B."/>
            <person name="Javaid M."/>
            <person name="Jayaseelan J.C."/>
            <person name="Lee S."/>
            <person name="Li M."/>
            <person name="Ming W."/>
            <person name="Munidasa M."/>
            <person name="Muniz J."/>
            <person name="Nguyen L."/>
            <person name="Ongeri F."/>
            <person name="Osuji N."/>
            <person name="Pu L.-L."/>
            <person name="Puazo M."/>
            <person name="Qu C."/>
            <person name="Quiroz J."/>
            <person name="Raj R."/>
            <person name="Weissenberger G."/>
            <person name="Xin Y."/>
            <person name="Zou X."/>
            <person name="Han Y."/>
            <person name="Richards S."/>
            <person name="Worley K."/>
            <person name="Muzny D."/>
            <person name="Gibbs R."/>
        </authorList>
    </citation>
    <scope>NUCLEOTIDE SEQUENCE</scope>
    <source>
        <strain evidence="7">Sampled in the wild</strain>
    </source>
</reference>